<reference evidence="3 4" key="1">
    <citation type="submission" date="2016-08" db="EMBL/GenBank/DDBJ databases">
        <authorList>
            <person name="Seilhamer J.J."/>
        </authorList>
    </citation>
    <scope>NUCLEOTIDE SEQUENCE [LARGE SCALE GENOMIC DNA]</scope>
    <source>
        <strain evidence="3 4">DX4</strain>
    </source>
</reference>
<dbReference type="InterPro" id="IPR023089">
    <property type="entry name" value="YozE_SAM-like"/>
</dbReference>
<evidence type="ECO:0000259" key="2">
    <source>
        <dbReference type="Pfam" id="PF06855"/>
    </source>
</evidence>
<dbReference type="Gene3D" id="1.10.150.260">
    <property type="entry name" value="YozE SAM-like"/>
    <property type="match status" value="1"/>
</dbReference>
<dbReference type="Pfam" id="PF06855">
    <property type="entry name" value="YozE_SAM_like"/>
    <property type="match status" value="1"/>
</dbReference>
<dbReference type="KEGG" id="psty:BFS30_21405"/>
<evidence type="ECO:0000256" key="1">
    <source>
        <dbReference type="SAM" id="Coils"/>
    </source>
</evidence>
<evidence type="ECO:0000313" key="4">
    <source>
        <dbReference type="Proteomes" id="UP000094313"/>
    </source>
</evidence>
<keyword evidence="4" id="KW-1185">Reference proteome</keyword>
<proteinExistence type="predicted"/>
<accession>A0A1D7QLF7</accession>
<keyword evidence="1" id="KW-0175">Coiled coil</keyword>
<protein>
    <recommendedName>
        <fullName evidence="2">YozE SAM-like domain-containing protein</fullName>
    </recommendedName>
</protein>
<dbReference type="EMBL" id="CP017141">
    <property type="protein sequence ID" value="AOM79490.1"/>
    <property type="molecule type" value="Genomic_DNA"/>
</dbReference>
<dbReference type="Proteomes" id="UP000094313">
    <property type="component" value="Chromosome"/>
</dbReference>
<feature type="coiled-coil region" evidence="1">
    <location>
        <begin position="19"/>
        <end position="46"/>
    </location>
</feature>
<dbReference type="SUPFAM" id="SSF140652">
    <property type="entry name" value="YozE-like"/>
    <property type="match status" value="1"/>
</dbReference>
<evidence type="ECO:0000313" key="3">
    <source>
        <dbReference type="EMBL" id="AOM79490.1"/>
    </source>
</evidence>
<organism evidence="3 4">
    <name type="scientific">Pedobacter steynii</name>
    <dbReference type="NCBI Taxonomy" id="430522"/>
    <lineage>
        <taxon>Bacteria</taxon>
        <taxon>Pseudomonadati</taxon>
        <taxon>Bacteroidota</taxon>
        <taxon>Sphingobacteriia</taxon>
        <taxon>Sphingobacteriales</taxon>
        <taxon>Sphingobacteriaceae</taxon>
        <taxon>Pedobacter</taxon>
    </lineage>
</organism>
<gene>
    <name evidence="3" type="ORF">BFS30_21405</name>
</gene>
<dbReference type="AlphaFoldDB" id="A0A1D7QLF7"/>
<sequence>MGTGWWATFFLRELKEFEMDNQQYSLDNIRNKAKKVKRELDITHTQALEVIAKKLGYSNWTHCCRTLSGSNVIEVKPIIETAQLGFSDWLKKQKNRDSPLGDLAKDMISDCNWPSGNSLETYQDYLLTLNVPLGATKALNAAWVSYKGYLKKQLHPRPKVVNDKNKVRILNNLPKIVYLKNIRPVHISKRTIEKFNPGDLAWISWEGRKAIPVTILDVDDRHYTFKIERPIKKAGNQHYLLLDEVRSTPELACLNYVTL</sequence>
<name>A0A1D7QLF7_9SPHI</name>
<feature type="domain" description="YozE SAM-like" evidence="2">
    <location>
        <begin position="86"/>
        <end position="147"/>
    </location>
</feature>
<dbReference type="InterPro" id="IPR036806">
    <property type="entry name" value="YozE_SAM-like_sf"/>
</dbReference>